<dbReference type="InterPro" id="IPR005061">
    <property type="entry name" value="Ist1"/>
</dbReference>
<comment type="subunit">
    <text evidence="16">Interacts with CHMP1A, CHMP1B, VPS4A and VTA1. Interacts with SPAST, STAMBP, and USP8. May interact with VPS37B. May associate with the ESCRT-I complex. Interacts with MITD1, in competition with VSP4. Interacts with SPART (via MIT domain); leading to the recruitment of SPART to midbodies. Interacts with SPAST.</text>
</comment>
<keyword evidence="9" id="KW-0132">Cell division</keyword>
<feature type="compositionally biased region" description="Pro residues" evidence="18">
    <location>
        <begin position="245"/>
        <end position="280"/>
    </location>
</feature>
<dbReference type="GO" id="GO:0005635">
    <property type="term" value="C:nuclear envelope"/>
    <property type="evidence" value="ECO:0007669"/>
    <property type="project" value="UniProtKB-SubCell"/>
</dbReference>
<reference evidence="19" key="1">
    <citation type="journal article" date="2016" name="Ticks Tick Borne Dis.">
        <title>De novo assembly and annotation of the salivary gland transcriptome of Rhipicephalus appendiculatus male and female ticks during blood feeding.</title>
        <authorList>
            <person name="de Castro M.H."/>
            <person name="de Klerk D."/>
            <person name="Pienaar R."/>
            <person name="Latif A.A."/>
            <person name="Rees D.J."/>
            <person name="Mans B.J."/>
        </authorList>
    </citation>
    <scope>NUCLEOTIDE SEQUENCE</scope>
    <source>
        <tissue evidence="19">Salivary glands</tissue>
    </source>
</reference>
<evidence type="ECO:0000256" key="15">
    <source>
        <dbReference type="ARBA" id="ARBA00046124"/>
    </source>
</evidence>
<dbReference type="GO" id="GO:0005813">
    <property type="term" value="C:centrosome"/>
    <property type="evidence" value="ECO:0007669"/>
    <property type="project" value="UniProtKB-SubCell"/>
</dbReference>
<comment type="subcellular location">
    <subcellularLocation>
        <location evidence="3">Cytoplasm</location>
        <location evidence="3">Cytoskeleton</location>
        <location evidence="3">Microtubule organizing center</location>
        <location evidence="3">Centrosome</location>
    </subcellularLocation>
    <subcellularLocation>
        <location evidence="4">Cytoplasmic vesicle</location>
    </subcellularLocation>
    <subcellularLocation>
        <location evidence="1">Midbody</location>
    </subcellularLocation>
    <subcellularLocation>
        <location evidence="2">Nucleus envelope</location>
    </subcellularLocation>
</comment>
<evidence type="ECO:0000256" key="4">
    <source>
        <dbReference type="ARBA" id="ARBA00004541"/>
    </source>
</evidence>
<evidence type="ECO:0000256" key="5">
    <source>
        <dbReference type="ARBA" id="ARBA00005536"/>
    </source>
</evidence>
<sequence length="342" mass="37396">MFSSGPNYAKLKTNLRLTMNRLKLLERKKTELAQKARKEIAEHLANGKTERARIRVEHIIREDYLVEAMELVEVYCDLLLARFGLLQQMKTLDEGLSEAVSSLIWVAPRLQADVAELKAVADQLAIKYGKPYAQAARDNGLSTVSPKLMQKLSVQAPPRLLVEQYLIEIAKSHDVPYEPEKSVMEEPSDEASQPPLIDLGAGARPPGFIAGPYPQFMPGSAPQGVDYPPPPTTGQVGPDYNAPPLKAPLGPPDFQPPPFAPQPMNFPGPPPIPKAPPSAAPFPAINPHTVGFGEGLPPYSAVSGLPDLPSVPSSSLPKPPSKEDDLDFDDLTRRFEELKKRK</sequence>
<evidence type="ECO:0000313" key="19">
    <source>
        <dbReference type="EMBL" id="JAP82196.1"/>
    </source>
</evidence>
<dbReference type="EMBL" id="GEDV01006361">
    <property type="protein sequence ID" value="JAP82196.1"/>
    <property type="molecule type" value="Transcribed_RNA"/>
</dbReference>
<dbReference type="GO" id="GO:0031410">
    <property type="term" value="C:cytoplasmic vesicle"/>
    <property type="evidence" value="ECO:0007669"/>
    <property type="project" value="UniProtKB-SubCell"/>
</dbReference>
<evidence type="ECO:0000256" key="1">
    <source>
        <dbReference type="ARBA" id="ARBA00004214"/>
    </source>
</evidence>
<keyword evidence="10" id="KW-0206">Cytoskeleton</keyword>
<evidence type="ECO:0000256" key="14">
    <source>
        <dbReference type="ARBA" id="ARBA00032374"/>
    </source>
</evidence>
<dbReference type="PANTHER" id="PTHR12161">
    <property type="entry name" value="IST1 FAMILY MEMBER"/>
    <property type="match status" value="1"/>
</dbReference>
<keyword evidence="8" id="KW-0597">Phosphoprotein</keyword>
<evidence type="ECO:0000256" key="2">
    <source>
        <dbReference type="ARBA" id="ARBA00004259"/>
    </source>
</evidence>
<protein>
    <recommendedName>
        <fullName evidence="6">IST1 homolog</fullName>
    </recommendedName>
    <alternativeName>
        <fullName evidence="14">Charged multivesicular body protein 8</fullName>
    </alternativeName>
</protein>
<evidence type="ECO:0000256" key="8">
    <source>
        <dbReference type="ARBA" id="ARBA00022553"/>
    </source>
</evidence>
<evidence type="ECO:0000256" key="3">
    <source>
        <dbReference type="ARBA" id="ARBA00004300"/>
    </source>
</evidence>
<evidence type="ECO:0000256" key="13">
    <source>
        <dbReference type="ARBA" id="ARBA00023329"/>
    </source>
</evidence>
<dbReference type="GO" id="GO:0030496">
    <property type="term" value="C:midbody"/>
    <property type="evidence" value="ECO:0007669"/>
    <property type="project" value="UniProtKB-SubCell"/>
</dbReference>
<evidence type="ECO:0000256" key="6">
    <source>
        <dbReference type="ARBA" id="ARBA00014513"/>
    </source>
</evidence>
<dbReference type="Pfam" id="PF03398">
    <property type="entry name" value="Ist1"/>
    <property type="match status" value="1"/>
</dbReference>
<evidence type="ECO:0000256" key="17">
    <source>
        <dbReference type="SAM" id="Coils"/>
    </source>
</evidence>
<dbReference type="GO" id="GO:0051301">
    <property type="term" value="P:cell division"/>
    <property type="evidence" value="ECO:0007669"/>
    <property type="project" value="UniProtKB-KW"/>
</dbReference>
<evidence type="ECO:0000256" key="9">
    <source>
        <dbReference type="ARBA" id="ARBA00022618"/>
    </source>
</evidence>
<feature type="coiled-coil region" evidence="17">
    <location>
        <begin position="8"/>
        <end position="42"/>
    </location>
</feature>
<comment type="similarity">
    <text evidence="5">Belongs to the IST1 family.</text>
</comment>
<keyword evidence="7" id="KW-0963">Cytoplasm</keyword>
<dbReference type="AlphaFoldDB" id="A0A131YVK9"/>
<keyword evidence="11" id="KW-0539">Nucleus</keyword>
<comment type="function">
    <text evidence="15">ESCRT-III-like protein involved in cytokinesis, nuclear envelope reassembly and endosomal tubulation. Is required for efficient abscission during cytokinesis. Involved in recruiting VPS4A and/or VPS4B to the midbody of dividing cells. During late anaphase, involved in nuclear envelope reassembly and mitotic spindle disassembly together with the ESCRT-III complex: IST1 acts by mediating the recruitment of SPAST to the nuclear membrane, leading to microtubule severing. Recruited to the reforming nuclear envelope (NE) during anaphase by LEMD2. Regulates early endosomal tubulation together with the ESCRT-III complex by mediating the recruitment of SPAST.</text>
</comment>
<dbReference type="GO" id="GO:0015031">
    <property type="term" value="P:protein transport"/>
    <property type="evidence" value="ECO:0007669"/>
    <property type="project" value="InterPro"/>
</dbReference>
<feature type="compositionally biased region" description="Low complexity" evidence="18">
    <location>
        <begin position="303"/>
        <end position="316"/>
    </location>
</feature>
<evidence type="ECO:0000256" key="11">
    <source>
        <dbReference type="ARBA" id="ARBA00023242"/>
    </source>
</evidence>
<evidence type="ECO:0000256" key="7">
    <source>
        <dbReference type="ARBA" id="ARBA00022490"/>
    </source>
</evidence>
<dbReference type="InterPro" id="IPR042277">
    <property type="entry name" value="IST1-like"/>
</dbReference>
<keyword evidence="12" id="KW-0131">Cell cycle</keyword>
<keyword evidence="17" id="KW-0175">Coiled coil</keyword>
<accession>A0A131YVK9</accession>
<evidence type="ECO:0000256" key="16">
    <source>
        <dbReference type="ARBA" id="ARBA00046920"/>
    </source>
</evidence>
<dbReference type="FunFam" id="1.20.1260.60:FF:000001">
    <property type="entry name" value="IST1 homolog isoform X1"/>
    <property type="match status" value="1"/>
</dbReference>
<dbReference type="Gene3D" id="1.20.1260.60">
    <property type="entry name" value="Vacuolar protein sorting-associated protein Ist1"/>
    <property type="match status" value="1"/>
</dbReference>
<evidence type="ECO:0000256" key="10">
    <source>
        <dbReference type="ARBA" id="ARBA00023212"/>
    </source>
</evidence>
<keyword evidence="13" id="KW-0968">Cytoplasmic vesicle</keyword>
<organism evidence="19">
    <name type="scientific">Rhipicephalus appendiculatus</name>
    <name type="common">Brown ear tick</name>
    <dbReference type="NCBI Taxonomy" id="34631"/>
    <lineage>
        <taxon>Eukaryota</taxon>
        <taxon>Metazoa</taxon>
        <taxon>Ecdysozoa</taxon>
        <taxon>Arthropoda</taxon>
        <taxon>Chelicerata</taxon>
        <taxon>Arachnida</taxon>
        <taxon>Acari</taxon>
        <taxon>Parasitiformes</taxon>
        <taxon>Ixodida</taxon>
        <taxon>Ixodoidea</taxon>
        <taxon>Ixodidae</taxon>
        <taxon>Rhipicephalinae</taxon>
        <taxon>Rhipicephalus</taxon>
        <taxon>Rhipicephalus</taxon>
    </lineage>
</organism>
<name>A0A131YVK9_RHIAP</name>
<dbReference type="PANTHER" id="PTHR12161:SF5">
    <property type="entry name" value="IST1 HOMOLOG"/>
    <property type="match status" value="1"/>
</dbReference>
<proteinExistence type="inferred from homology"/>
<evidence type="ECO:0000256" key="12">
    <source>
        <dbReference type="ARBA" id="ARBA00023306"/>
    </source>
</evidence>
<evidence type="ECO:0000256" key="18">
    <source>
        <dbReference type="SAM" id="MobiDB-lite"/>
    </source>
</evidence>
<feature type="region of interest" description="Disordered" evidence="18">
    <location>
        <begin position="219"/>
        <end position="328"/>
    </location>
</feature>